<name>A0AAD7G0T8_9AGAR</name>
<evidence type="ECO:0000256" key="1">
    <source>
        <dbReference type="SAM" id="SignalP"/>
    </source>
</evidence>
<evidence type="ECO:0000313" key="3">
    <source>
        <dbReference type="Proteomes" id="UP001221142"/>
    </source>
</evidence>
<comment type="caution">
    <text evidence="2">The sequence shown here is derived from an EMBL/GenBank/DDBJ whole genome shotgun (WGS) entry which is preliminary data.</text>
</comment>
<dbReference type="EMBL" id="JARKIF010000002">
    <property type="protein sequence ID" value="KAJ7648123.1"/>
    <property type="molecule type" value="Genomic_DNA"/>
</dbReference>
<dbReference type="AlphaFoldDB" id="A0AAD7G0T8"/>
<protein>
    <recommendedName>
        <fullName evidence="4">Secreted protein</fullName>
    </recommendedName>
</protein>
<evidence type="ECO:0008006" key="4">
    <source>
        <dbReference type="Google" id="ProtNLM"/>
    </source>
</evidence>
<keyword evidence="1" id="KW-0732">Signal</keyword>
<evidence type="ECO:0000313" key="2">
    <source>
        <dbReference type="EMBL" id="KAJ7648123.1"/>
    </source>
</evidence>
<sequence>MELFCLCLHLVLTSFVLAKNRNLEATRIVSRTLTSPLIHPFRWLLKILKKHRSCWLVSSLPDPDCVRVLQQPVHQPSEHHFTPQDLHYPRHNPCQCRFDFTPGNGMSRQRRSLIAV</sequence>
<proteinExistence type="predicted"/>
<keyword evidence="3" id="KW-1185">Reference proteome</keyword>
<feature type="chain" id="PRO_5042063758" description="Secreted protein" evidence="1">
    <location>
        <begin position="19"/>
        <end position="116"/>
    </location>
</feature>
<accession>A0AAD7G0T8</accession>
<gene>
    <name evidence="2" type="ORF">FB45DRAFT_895287</name>
</gene>
<reference evidence="2" key="1">
    <citation type="submission" date="2023-03" db="EMBL/GenBank/DDBJ databases">
        <title>Massive genome expansion in bonnet fungi (Mycena s.s.) driven by repeated elements and novel gene families across ecological guilds.</title>
        <authorList>
            <consortium name="Lawrence Berkeley National Laboratory"/>
            <person name="Harder C.B."/>
            <person name="Miyauchi S."/>
            <person name="Viragh M."/>
            <person name="Kuo A."/>
            <person name="Thoen E."/>
            <person name="Andreopoulos B."/>
            <person name="Lu D."/>
            <person name="Skrede I."/>
            <person name="Drula E."/>
            <person name="Henrissat B."/>
            <person name="Morin E."/>
            <person name="Kohler A."/>
            <person name="Barry K."/>
            <person name="LaButti K."/>
            <person name="Morin E."/>
            <person name="Salamov A."/>
            <person name="Lipzen A."/>
            <person name="Mereny Z."/>
            <person name="Hegedus B."/>
            <person name="Baldrian P."/>
            <person name="Stursova M."/>
            <person name="Weitz H."/>
            <person name="Taylor A."/>
            <person name="Grigoriev I.V."/>
            <person name="Nagy L.G."/>
            <person name="Martin F."/>
            <person name="Kauserud H."/>
        </authorList>
    </citation>
    <scope>NUCLEOTIDE SEQUENCE</scope>
    <source>
        <strain evidence="2">9284</strain>
    </source>
</reference>
<organism evidence="2 3">
    <name type="scientific">Roridomyces roridus</name>
    <dbReference type="NCBI Taxonomy" id="1738132"/>
    <lineage>
        <taxon>Eukaryota</taxon>
        <taxon>Fungi</taxon>
        <taxon>Dikarya</taxon>
        <taxon>Basidiomycota</taxon>
        <taxon>Agaricomycotina</taxon>
        <taxon>Agaricomycetes</taxon>
        <taxon>Agaricomycetidae</taxon>
        <taxon>Agaricales</taxon>
        <taxon>Marasmiineae</taxon>
        <taxon>Mycenaceae</taxon>
        <taxon>Roridomyces</taxon>
    </lineage>
</organism>
<feature type="signal peptide" evidence="1">
    <location>
        <begin position="1"/>
        <end position="18"/>
    </location>
</feature>
<dbReference type="Proteomes" id="UP001221142">
    <property type="component" value="Unassembled WGS sequence"/>
</dbReference>